<dbReference type="RefSeq" id="WP_143179703.1">
    <property type="nucleotide sequence ID" value="NZ_FRBK01000016.1"/>
</dbReference>
<keyword evidence="2" id="KW-0472">Membrane</keyword>
<dbReference type="EMBL" id="FRBK01000016">
    <property type="protein sequence ID" value="SHM92622.1"/>
    <property type="molecule type" value="Genomic_DNA"/>
</dbReference>
<proteinExistence type="predicted"/>
<evidence type="ECO:0000313" key="4">
    <source>
        <dbReference type="Proteomes" id="UP000184388"/>
    </source>
</evidence>
<feature type="compositionally biased region" description="Basic residues" evidence="1">
    <location>
        <begin position="1"/>
        <end position="15"/>
    </location>
</feature>
<feature type="region of interest" description="Disordered" evidence="1">
    <location>
        <begin position="56"/>
        <end position="76"/>
    </location>
</feature>
<keyword evidence="2" id="KW-1133">Transmembrane helix</keyword>
<gene>
    <name evidence="3" type="ORF">SAMN05216268_116112</name>
</gene>
<name>A0A9X8QXW1_9ACTN</name>
<evidence type="ECO:0000256" key="2">
    <source>
        <dbReference type="SAM" id="Phobius"/>
    </source>
</evidence>
<dbReference type="Proteomes" id="UP000184388">
    <property type="component" value="Unassembled WGS sequence"/>
</dbReference>
<evidence type="ECO:0000313" key="3">
    <source>
        <dbReference type="EMBL" id="SHM92622.1"/>
    </source>
</evidence>
<comment type="caution">
    <text evidence="3">The sequence shown here is derived from an EMBL/GenBank/DDBJ whole genome shotgun (WGS) entry which is preliminary data.</text>
</comment>
<sequence length="76" mass="8451">MRLPHLHLSTHHHQHDHPVRRTSDRLQFGVDALLALVLLLALPSAAIAAVADGHRSPQHPLCRIRTARPVTGRSRP</sequence>
<keyword evidence="2" id="KW-0812">Transmembrane</keyword>
<organism evidence="3 4">
    <name type="scientific">Streptomyces yunnanensis</name>
    <dbReference type="NCBI Taxonomy" id="156453"/>
    <lineage>
        <taxon>Bacteria</taxon>
        <taxon>Bacillati</taxon>
        <taxon>Actinomycetota</taxon>
        <taxon>Actinomycetes</taxon>
        <taxon>Kitasatosporales</taxon>
        <taxon>Streptomycetaceae</taxon>
        <taxon>Streptomyces</taxon>
    </lineage>
</organism>
<evidence type="ECO:0000256" key="1">
    <source>
        <dbReference type="SAM" id="MobiDB-lite"/>
    </source>
</evidence>
<dbReference type="AlphaFoldDB" id="A0A9X8QXW1"/>
<protein>
    <submittedName>
        <fullName evidence="3">Uncharacterized protein</fullName>
    </submittedName>
</protein>
<reference evidence="4" key="1">
    <citation type="submission" date="2016-11" db="EMBL/GenBank/DDBJ databases">
        <authorList>
            <person name="Jaros S."/>
            <person name="Januszkiewicz K."/>
            <person name="Wedrychowicz H."/>
        </authorList>
    </citation>
    <scope>NUCLEOTIDE SEQUENCE [LARGE SCALE GENOMIC DNA]</scope>
    <source>
        <strain evidence="4">CGMCC 4.3555</strain>
    </source>
</reference>
<accession>A0A9X8QXW1</accession>
<feature type="transmembrane region" description="Helical" evidence="2">
    <location>
        <begin position="32"/>
        <end position="51"/>
    </location>
</feature>
<feature type="region of interest" description="Disordered" evidence="1">
    <location>
        <begin position="1"/>
        <end position="20"/>
    </location>
</feature>